<reference evidence="2 3" key="1">
    <citation type="submission" date="2017-05" db="EMBL/GenBank/DDBJ databases">
        <title>Isolation of Rhodococcus sp. S2-17 biodegrading of BP-3.</title>
        <authorList>
            <person name="Lee Y."/>
            <person name="Kim K.H."/>
            <person name="Chun B.H."/>
            <person name="Jung H.S."/>
            <person name="Jeon C.O."/>
        </authorList>
    </citation>
    <scope>NUCLEOTIDE SEQUENCE [LARGE SCALE GENOMIC DNA]</scope>
    <source>
        <strain evidence="2 3">S2-17</strain>
    </source>
</reference>
<keyword evidence="3" id="KW-1185">Reference proteome</keyword>
<dbReference type="AlphaFoldDB" id="A0A2S2BTB7"/>
<dbReference type="EMBL" id="CP021354">
    <property type="protein sequence ID" value="AWK71870.1"/>
    <property type="molecule type" value="Genomic_DNA"/>
</dbReference>
<protein>
    <submittedName>
        <fullName evidence="2">Uncharacterized protein</fullName>
    </submittedName>
</protein>
<gene>
    <name evidence="2" type="ORF">CBI38_10020</name>
</gene>
<feature type="region of interest" description="Disordered" evidence="1">
    <location>
        <begin position="1"/>
        <end position="54"/>
    </location>
</feature>
<accession>A0A2S2BTB7</accession>
<dbReference type="Proteomes" id="UP000245711">
    <property type="component" value="Chromosome"/>
</dbReference>
<sequence>MRQVEDGVETVPTGPLGHSQKELFPMTDARPHVEQSRPVRLEDRRSEPAGAVSTTDLAAVVDALTGEGPDDNVDF</sequence>
<evidence type="ECO:0000313" key="2">
    <source>
        <dbReference type="EMBL" id="AWK71870.1"/>
    </source>
</evidence>
<evidence type="ECO:0000313" key="3">
    <source>
        <dbReference type="Proteomes" id="UP000245711"/>
    </source>
</evidence>
<proteinExistence type="predicted"/>
<dbReference type="KEGG" id="roz:CBI38_10020"/>
<organism evidence="2 3">
    <name type="scientific">Rhodococcus oxybenzonivorans</name>
    <dbReference type="NCBI Taxonomy" id="1990687"/>
    <lineage>
        <taxon>Bacteria</taxon>
        <taxon>Bacillati</taxon>
        <taxon>Actinomycetota</taxon>
        <taxon>Actinomycetes</taxon>
        <taxon>Mycobacteriales</taxon>
        <taxon>Nocardiaceae</taxon>
        <taxon>Rhodococcus</taxon>
    </lineage>
</organism>
<evidence type="ECO:0000256" key="1">
    <source>
        <dbReference type="SAM" id="MobiDB-lite"/>
    </source>
</evidence>
<feature type="compositionally biased region" description="Basic and acidic residues" evidence="1">
    <location>
        <begin position="29"/>
        <end position="47"/>
    </location>
</feature>
<name>A0A2S2BTB7_9NOCA</name>